<reference evidence="3" key="1">
    <citation type="journal article" date="2018" name="Nat. Microbiol.">
        <title>Leveraging single-cell genomics to expand the fungal tree of life.</title>
        <authorList>
            <person name="Ahrendt S.R."/>
            <person name="Quandt C.A."/>
            <person name="Ciobanu D."/>
            <person name="Clum A."/>
            <person name="Salamov A."/>
            <person name="Andreopoulos B."/>
            <person name="Cheng J.F."/>
            <person name="Woyke T."/>
            <person name="Pelin A."/>
            <person name="Henrissat B."/>
            <person name="Reynolds N.K."/>
            <person name="Benny G.L."/>
            <person name="Smith M.E."/>
            <person name="James T.Y."/>
            <person name="Grigoriev I.V."/>
        </authorList>
    </citation>
    <scope>NUCLEOTIDE SEQUENCE [LARGE SCALE GENOMIC DNA]</scope>
</reference>
<feature type="non-terminal residue" evidence="2">
    <location>
        <position position="699"/>
    </location>
</feature>
<evidence type="ECO:0000313" key="2">
    <source>
        <dbReference type="EMBL" id="RKP12317.1"/>
    </source>
</evidence>
<accession>A0A4P9Y0Q5</accession>
<sequence>MTLIGEHFPFPRGVASSFDGVVTRDKALIGLAPAGVLGDLFQKGTFVGIKRYFHQNCTMGREQNEDRHRRPFRPSIGATLRNNLQDGIKRLIVQRYSVAARPFISNDEYDPVYSLLERDPSNLESNITAVVREPMVNEGDEEHVWKRQEECEDGWILDHALGTEGHPSVMSSSIKTRSKAALSKGEGQRRLATSGTAKKSTGTRRGWKGSLAKDSAMAIPTTLKIALNGIPRDDIGSSIASRAPVDDGDPTWKPDVTTGGSSVRHKQAKWNGSRNGTVAARGKKSVRPPIPLDRLATSDPLRLFDEDALARSLPKNGTMEVIQQRPAEQRLTMPASQEPAERNLPIVNRTDDPVLGWRFGKRDVGYWREHRQSTPSTMSNWVTNPTLLFPFPWLRTAPIEAEEVSVRQLSGQGVWVSTFSLIPLLSIFHEAPSVSAMSGDQGMSNLAVRMEICLNFPTMQFLTVPHWDLKSDGSIKEVAAITEIPKGYGRLGEGVWGFKDDYSHSQAAIEDRGNRFLRPNIHEKIYYDQSRGSHWEDGHGYLPRDHDGYPQGRSTIQRHCHLPYLQTTMNPINEEVYTPPGKHVLREGEREKAEAVKATLTGPDKWLLPNNSHKPQFPPRDGSPSYIGAKVNWTTPYRRSRPPPPPTSPPPVHGDIVIIEDDDYSSSNDPPALNQDSDRELVQLDGDDVIMADRDLREE</sequence>
<dbReference type="AlphaFoldDB" id="A0A4P9Y0Q5"/>
<dbReference type="Proteomes" id="UP000267251">
    <property type="component" value="Unassembled WGS sequence"/>
</dbReference>
<dbReference type="OrthoDB" id="10668192at2759"/>
<feature type="region of interest" description="Disordered" evidence="1">
    <location>
        <begin position="166"/>
        <end position="209"/>
    </location>
</feature>
<feature type="compositionally biased region" description="Pro residues" evidence="1">
    <location>
        <begin position="642"/>
        <end position="652"/>
    </location>
</feature>
<proteinExistence type="predicted"/>
<keyword evidence="3" id="KW-1185">Reference proteome</keyword>
<protein>
    <submittedName>
        <fullName evidence="2">Uncharacterized protein</fullName>
    </submittedName>
</protein>
<organism evidence="2 3">
    <name type="scientific">Piptocephalis cylindrospora</name>
    <dbReference type="NCBI Taxonomy" id="1907219"/>
    <lineage>
        <taxon>Eukaryota</taxon>
        <taxon>Fungi</taxon>
        <taxon>Fungi incertae sedis</taxon>
        <taxon>Zoopagomycota</taxon>
        <taxon>Zoopagomycotina</taxon>
        <taxon>Zoopagomycetes</taxon>
        <taxon>Zoopagales</taxon>
        <taxon>Piptocephalidaceae</taxon>
        <taxon>Piptocephalis</taxon>
    </lineage>
</organism>
<dbReference type="EMBL" id="KZ988382">
    <property type="protein sequence ID" value="RKP12317.1"/>
    <property type="molecule type" value="Genomic_DNA"/>
</dbReference>
<name>A0A4P9Y0Q5_9FUNG</name>
<feature type="region of interest" description="Disordered" evidence="1">
    <location>
        <begin position="601"/>
        <end position="687"/>
    </location>
</feature>
<gene>
    <name evidence="2" type="ORF">BJ684DRAFT_17183</name>
</gene>
<evidence type="ECO:0000256" key="1">
    <source>
        <dbReference type="SAM" id="MobiDB-lite"/>
    </source>
</evidence>
<feature type="compositionally biased region" description="Polar residues" evidence="1">
    <location>
        <begin position="191"/>
        <end position="200"/>
    </location>
</feature>
<evidence type="ECO:0000313" key="3">
    <source>
        <dbReference type="Proteomes" id="UP000267251"/>
    </source>
</evidence>
<feature type="region of interest" description="Disordered" evidence="1">
    <location>
        <begin position="241"/>
        <end position="292"/>
    </location>
</feature>